<organism evidence="1 2">
    <name type="scientific">Pseudomonas protegens (strain DSM 19095 / LMG 27888 / CFBP 6595 / CHA0)</name>
    <dbReference type="NCBI Taxonomy" id="1124983"/>
    <lineage>
        <taxon>Bacteria</taxon>
        <taxon>Pseudomonadati</taxon>
        <taxon>Pseudomonadota</taxon>
        <taxon>Gammaproteobacteria</taxon>
        <taxon>Pseudomonadales</taxon>
        <taxon>Pseudomonadaceae</taxon>
        <taxon>Pseudomonas</taxon>
    </lineage>
</organism>
<protein>
    <submittedName>
        <fullName evidence="1">Uncharacterized protein</fullName>
    </submittedName>
</protein>
<dbReference type="GeneID" id="57475375"/>
<accession>A0A2C9EKH5</accession>
<dbReference type="AlphaFoldDB" id="A0A2C9EKH5"/>
<name>A0A2C9EKH5_PSEPH</name>
<gene>
    <name evidence="1" type="ORF">PFLCHA0_c23850</name>
</gene>
<evidence type="ECO:0000313" key="2">
    <source>
        <dbReference type="Proteomes" id="UP000013940"/>
    </source>
</evidence>
<dbReference type="KEGG" id="pprc:PFLCHA0_c23850"/>
<dbReference type="HOGENOM" id="CLU_2303563_0_0_6"/>
<reference evidence="2" key="1">
    <citation type="journal article" date="2014" name="Genome Announc.">
        <title>Full-genome sequence of the plant growth-promoting bacterium Pseudomonas protegens CHA0.</title>
        <authorList>
            <person name="Jousset A."/>
            <person name="Schuldes J."/>
            <person name="Keel C."/>
            <person name="Maurhofer M."/>
            <person name="Daniel R."/>
            <person name="Scheu S."/>
            <person name="Thuermer A."/>
        </authorList>
    </citation>
    <scope>NUCLEOTIDE SEQUENCE [LARGE SCALE GENOMIC DNA]</scope>
    <source>
        <strain evidence="2">DSM 19095 / LMG 27888 / CFBP 6595 / CHA0</strain>
    </source>
</reference>
<dbReference type="RefSeq" id="WP_015635102.1">
    <property type="nucleotide sequence ID" value="NC_021237.1"/>
</dbReference>
<dbReference type="Proteomes" id="UP000013940">
    <property type="component" value="Chromosome"/>
</dbReference>
<sequence length="100" mass="10514">MPIAIHARNNTAAAQQVAIRNTAQGNNLANVNIPAQGNVVLYVLQADASADLYLICNANAAQAAQLSVVYQGHSSVVQDSDWARQWTVDGAVDGVQLDLA</sequence>
<evidence type="ECO:0000313" key="1">
    <source>
        <dbReference type="EMBL" id="AGL84156.1"/>
    </source>
</evidence>
<proteinExistence type="predicted"/>
<dbReference type="EMBL" id="CP003190">
    <property type="protein sequence ID" value="AGL84156.1"/>
    <property type="molecule type" value="Genomic_DNA"/>
</dbReference>